<gene>
    <name evidence="2" type="ORF">Lepil_2862</name>
</gene>
<accession>H2CD55</accession>
<dbReference type="InterPro" id="IPR006342">
    <property type="entry name" value="FkbM_mtfrase"/>
</dbReference>
<dbReference type="PANTHER" id="PTHR34203:SF15">
    <property type="entry name" value="SLL1173 PROTEIN"/>
    <property type="match status" value="1"/>
</dbReference>
<dbReference type="InterPro" id="IPR052514">
    <property type="entry name" value="SAM-dependent_MTase"/>
</dbReference>
<name>H2CD55_9LEPT</name>
<evidence type="ECO:0000313" key="3">
    <source>
        <dbReference type="Proteomes" id="UP000005737"/>
    </source>
</evidence>
<evidence type="ECO:0000259" key="1">
    <source>
        <dbReference type="Pfam" id="PF05050"/>
    </source>
</evidence>
<dbReference type="Pfam" id="PF05050">
    <property type="entry name" value="Methyltransf_21"/>
    <property type="match status" value="1"/>
</dbReference>
<reference evidence="2 3" key="1">
    <citation type="submission" date="2011-10" db="EMBL/GenBank/DDBJ databases">
        <title>The Improved High-Quality Draft genome of Leptonema illini DSM 21528.</title>
        <authorList>
            <consortium name="US DOE Joint Genome Institute (JGI-PGF)"/>
            <person name="Lucas S."/>
            <person name="Copeland A."/>
            <person name="Lapidus A."/>
            <person name="Glavina del Rio T."/>
            <person name="Dalin E."/>
            <person name="Tice H."/>
            <person name="Bruce D."/>
            <person name="Goodwin L."/>
            <person name="Pitluck S."/>
            <person name="Peters L."/>
            <person name="Mikhailova N."/>
            <person name="Held B."/>
            <person name="Kyrpides N."/>
            <person name="Mavromatis K."/>
            <person name="Ivanova N."/>
            <person name="Markowitz V."/>
            <person name="Cheng J.-F."/>
            <person name="Hugenholtz P."/>
            <person name="Woyke T."/>
            <person name="Wu D."/>
            <person name="Gronow S."/>
            <person name="Wellnitz S."/>
            <person name="Brambilla E.-M."/>
            <person name="Klenk H.-P."/>
            <person name="Eisen J.A."/>
        </authorList>
    </citation>
    <scope>NUCLEOTIDE SEQUENCE [LARGE SCALE GENOMIC DNA]</scope>
    <source>
        <strain evidence="2 3">DSM 21528</strain>
    </source>
</reference>
<keyword evidence="3" id="KW-1185">Reference proteome</keyword>
<proteinExistence type="predicted"/>
<organism evidence="2 3">
    <name type="scientific">Leptonema illini DSM 21528</name>
    <dbReference type="NCBI Taxonomy" id="929563"/>
    <lineage>
        <taxon>Bacteria</taxon>
        <taxon>Pseudomonadati</taxon>
        <taxon>Spirochaetota</taxon>
        <taxon>Spirochaetia</taxon>
        <taxon>Leptospirales</taxon>
        <taxon>Leptospiraceae</taxon>
        <taxon>Leptonema</taxon>
    </lineage>
</organism>
<dbReference type="InterPro" id="IPR029063">
    <property type="entry name" value="SAM-dependent_MTases_sf"/>
</dbReference>
<dbReference type="EMBL" id="JH597773">
    <property type="protein sequence ID" value="EHQ07531.1"/>
    <property type="molecule type" value="Genomic_DNA"/>
</dbReference>
<dbReference type="GO" id="GO:0008168">
    <property type="term" value="F:methyltransferase activity"/>
    <property type="evidence" value="ECO:0007669"/>
    <property type="project" value="UniProtKB-KW"/>
</dbReference>
<feature type="domain" description="Methyltransferase FkbM" evidence="1">
    <location>
        <begin position="32"/>
        <end position="196"/>
    </location>
</feature>
<keyword evidence="2" id="KW-0808">Transferase</keyword>
<evidence type="ECO:0000313" key="2">
    <source>
        <dbReference type="EMBL" id="EHQ07531.1"/>
    </source>
</evidence>
<sequence>MISCLIDLFKKKPPEAQASVSSYVQPGDICIDCGANIGLVTAQMVEAGGIVYAFEPNPHAFAELQRRFRNHESVHLFQKGVWDRPSTMNLYLHEWSDDDEVKWSTGSSLLPFKKNVREDKSIEVEIIDLISFIRELKKPVGVLKIDIEGAEVEVLNRIIEDRTYEQIRWIFAETHDHKIPELKEGTDRIRKEIRRRKIKNIHLDWI</sequence>
<dbReference type="SUPFAM" id="SSF53335">
    <property type="entry name" value="S-adenosyl-L-methionine-dependent methyltransferases"/>
    <property type="match status" value="1"/>
</dbReference>
<protein>
    <submittedName>
        <fullName evidence="2">Methyltransferase FkbM family</fullName>
    </submittedName>
</protein>
<dbReference type="AlphaFoldDB" id="H2CD55"/>
<keyword evidence="2" id="KW-0489">Methyltransferase</keyword>
<dbReference type="Gene3D" id="3.40.50.150">
    <property type="entry name" value="Vaccinia Virus protein VP39"/>
    <property type="match status" value="1"/>
</dbReference>
<dbReference type="NCBIfam" id="TIGR01444">
    <property type="entry name" value="fkbM_fam"/>
    <property type="match status" value="1"/>
</dbReference>
<dbReference type="GO" id="GO:0032259">
    <property type="term" value="P:methylation"/>
    <property type="evidence" value="ECO:0007669"/>
    <property type="project" value="UniProtKB-KW"/>
</dbReference>
<dbReference type="Proteomes" id="UP000005737">
    <property type="component" value="Unassembled WGS sequence"/>
</dbReference>
<dbReference type="PANTHER" id="PTHR34203">
    <property type="entry name" value="METHYLTRANSFERASE, FKBM FAMILY PROTEIN"/>
    <property type="match status" value="1"/>
</dbReference>
<dbReference type="HOGENOM" id="CLU_103333_0_0_12"/>
<dbReference type="STRING" id="183.GCA_002009735_00645"/>